<dbReference type="AlphaFoldDB" id="A0A8J3V2J3"/>
<protein>
    <recommendedName>
        <fullName evidence="5">Copper chaperone PCu(A)C</fullName>
    </recommendedName>
</protein>
<dbReference type="SUPFAM" id="SSF110087">
    <property type="entry name" value="DR1885-like metal-binding protein"/>
    <property type="match status" value="1"/>
</dbReference>
<keyword evidence="2" id="KW-0732">Signal</keyword>
<proteinExistence type="predicted"/>
<dbReference type="InterPro" id="IPR036182">
    <property type="entry name" value="PCuAC_sf"/>
</dbReference>
<evidence type="ECO:0000313" key="4">
    <source>
        <dbReference type="Proteomes" id="UP000605992"/>
    </source>
</evidence>
<evidence type="ECO:0000256" key="1">
    <source>
        <dbReference type="SAM" id="MobiDB-lite"/>
    </source>
</evidence>
<dbReference type="Pfam" id="PF04314">
    <property type="entry name" value="PCuAC"/>
    <property type="match status" value="1"/>
</dbReference>
<reference evidence="3" key="1">
    <citation type="submission" date="2021-01" db="EMBL/GenBank/DDBJ databases">
        <title>Whole genome shotgun sequence of Planotetraspora thailandica NBRC 104271.</title>
        <authorList>
            <person name="Komaki H."/>
            <person name="Tamura T."/>
        </authorList>
    </citation>
    <scope>NUCLEOTIDE SEQUENCE</scope>
    <source>
        <strain evidence="3">NBRC 104271</strain>
    </source>
</reference>
<dbReference type="EMBL" id="BOOR01000037">
    <property type="protein sequence ID" value="GII56559.1"/>
    <property type="molecule type" value="Genomic_DNA"/>
</dbReference>
<evidence type="ECO:0000313" key="3">
    <source>
        <dbReference type="EMBL" id="GII56559.1"/>
    </source>
</evidence>
<feature type="region of interest" description="Disordered" evidence="1">
    <location>
        <begin position="163"/>
        <end position="187"/>
    </location>
</feature>
<feature type="compositionally biased region" description="Polar residues" evidence="1">
    <location>
        <begin position="163"/>
        <end position="179"/>
    </location>
</feature>
<dbReference type="Proteomes" id="UP000605992">
    <property type="component" value="Unassembled WGS sequence"/>
</dbReference>
<feature type="signal peptide" evidence="2">
    <location>
        <begin position="1"/>
        <end position="28"/>
    </location>
</feature>
<feature type="chain" id="PRO_5038644822" description="Copper chaperone PCu(A)C" evidence="2">
    <location>
        <begin position="29"/>
        <end position="187"/>
    </location>
</feature>
<keyword evidence="4" id="KW-1185">Reference proteome</keyword>
<comment type="caution">
    <text evidence="3">The sequence shown here is derived from an EMBL/GenBank/DDBJ whole genome shotgun (WGS) entry which is preliminary data.</text>
</comment>
<dbReference type="PROSITE" id="PS51257">
    <property type="entry name" value="PROKAR_LIPOPROTEIN"/>
    <property type="match status" value="1"/>
</dbReference>
<dbReference type="RefSeq" id="WP_203946703.1">
    <property type="nucleotide sequence ID" value="NZ_BOOR01000037.1"/>
</dbReference>
<name>A0A8J3V2J3_9ACTN</name>
<accession>A0A8J3V2J3</accession>
<evidence type="ECO:0000256" key="2">
    <source>
        <dbReference type="SAM" id="SignalP"/>
    </source>
</evidence>
<dbReference type="Gene3D" id="2.60.40.1890">
    <property type="entry name" value="PCu(A)C copper chaperone"/>
    <property type="match status" value="1"/>
</dbReference>
<dbReference type="InterPro" id="IPR007410">
    <property type="entry name" value="LpqE-like"/>
</dbReference>
<sequence length="187" mass="19437">MSHYSRPKVLVSATAALMLTLSSCARQSAVGLRESSPNAGASASAYGILLRNAFIIGGPAGAPLQPGAHAPMYLILISQSATPDQLVAVNGRPTFQSAVIPAGGLPIPARQIVGKGPAPEVLLTGLTRPLHSGGFVAVEFVFQNAGTIRTQVPVRPPTLWRTTYSPWPSPFPSRQTPPLQTARPASG</sequence>
<evidence type="ECO:0008006" key="5">
    <source>
        <dbReference type="Google" id="ProtNLM"/>
    </source>
</evidence>
<gene>
    <name evidence="3" type="ORF">Pth03_49480</name>
</gene>
<organism evidence="3 4">
    <name type="scientific">Planotetraspora thailandica</name>
    <dbReference type="NCBI Taxonomy" id="487172"/>
    <lineage>
        <taxon>Bacteria</taxon>
        <taxon>Bacillati</taxon>
        <taxon>Actinomycetota</taxon>
        <taxon>Actinomycetes</taxon>
        <taxon>Streptosporangiales</taxon>
        <taxon>Streptosporangiaceae</taxon>
        <taxon>Planotetraspora</taxon>
    </lineage>
</organism>